<keyword evidence="2" id="KW-1185">Reference proteome</keyword>
<sequence>MKERRGWHHNEILVSKQKGRDMGNGRRYGLDWIEPWYGNLLSENFQIQRNPGSKNGQS</sequence>
<name>A0A822ZWT5_NELNU</name>
<gene>
    <name evidence="1" type="ORF">HUJ06_000084</name>
</gene>
<dbReference type="Proteomes" id="UP000607653">
    <property type="component" value="Unassembled WGS sequence"/>
</dbReference>
<evidence type="ECO:0000313" key="1">
    <source>
        <dbReference type="EMBL" id="DAD49722.1"/>
    </source>
</evidence>
<proteinExistence type="predicted"/>
<evidence type="ECO:0000313" key="2">
    <source>
        <dbReference type="Proteomes" id="UP000607653"/>
    </source>
</evidence>
<comment type="caution">
    <text evidence="1">The sequence shown here is derived from an EMBL/GenBank/DDBJ whole genome shotgun (WGS) entry which is preliminary data.</text>
</comment>
<reference evidence="1 2" key="1">
    <citation type="journal article" date="2020" name="Mol. Biol. Evol.">
        <title>Distinct Expression and Methylation Patterns for Genes with Different Fates following a Single Whole-Genome Duplication in Flowering Plants.</title>
        <authorList>
            <person name="Shi T."/>
            <person name="Rahmani R.S."/>
            <person name="Gugger P.F."/>
            <person name="Wang M."/>
            <person name="Li H."/>
            <person name="Zhang Y."/>
            <person name="Li Z."/>
            <person name="Wang Q."/>
            <person name="Van de Peer Y."/>
            <person name="Marchal K."/>
            <person name="Chen J."/>
        </authorList>
    </citation>
    <scope>NUCLEOTIDE SEQUENCE [LARGE SCALE GENOMIC DNA]</scope>
    <source>
        <tissue evidence="1">Leaf</tissue>
    </source>
</reference>
<organism evidence="1 2">
    <name type="scientific">Nelumbo nucifera</name>
    <name type="common">Sacred lotus</name>
    <dbReference type="NCBI Taxonomy" id="4432"/>
    <lineage>
        <taxon>Eukaryota</taxon>
        <taxon>Viridiplantae</taxon>
        <taxon>Streptophyta</taxon>
        <taxon>Embryophyta</taxon>
        <taxon>Tracheophyta</taxon>
        <taxon>Spermatophyta</taxon>
        <taxon>Magnoliopsida</taxon>
        <taxon>Proteales</taxon>
        <taxon>Nelumbonaceae</taxon>
        <taxon>Nelumbo</taxon>
    </lineage>
</organism>
<dbReference type="AlphaFoldDB" id="A0A822ZWT5"/>
<protein>
    <submittedName>
        <fullName evidence="1">Uncharacterized protein</fullName>
    </submittedName>
</protein>
<dbReference type="EMBL" id="DUZY01000365">
    <property type="protein sequence ID" value="DAD49722.1"/>
    <property type="molecule type" value="Genomic_DNA"/>
</dbReference>
<accession>A0A822ZWT5</accession>